<sequence>MPMILLTVPPDTTTLQCEWADREIKAALRAEQVQGGITIWPVALATVPDRLLLEYKSRQEVADPNYLARVAAEAAEIVFGIQVEAAVIKLDPATTGLHITPKR</sequence>
<dbReference type="Proteomes" id="UP000178911">
    <property type="component" value="Unassembled WGS sequence"/>
</dbReference>
<proteinExistence type="predicted"/>
<reference evidence="1 2" key="1">
    <citation type="journal article" date="2016" name="Nat. Commun.">
        <title>Thousands of microbial genomes shed light on interconnected biogeochemical processes in an aquifer system.</title>
        <authorList>
            <person name="Anantharaman K."/>
            <person name="Brown C.T."/>
            <person name="Hug L.A."/>
            <person name="Sharon I."/>
            <person name="Castelle C.J."/>
            <person name="Probst A.J."/>
            <person name="Thomas B.C."/>
            <person name="Singh A."/>
            <person name="Wilkins M.J."/>
            <person name="Karaoz U."/>
            <person name="Brodie E.L."/>
            <person name="Williams K.H."/>
            <person name="Hubbard S.S."/>
            <person name="Banfield J.F."/>
        </authorList>
    </citation>
    <scope>NUCLEOTIDE SEQUENCE [LARGE SCALE GENOMIC DNA]</scope>
</reference>
<protein>
    <submittedName>
        <fullName evidence="1">Uncharacterized protein</fullName>
    </submittedName>
</protein>
<evidence type="ECO:0000313" key="1">
    <source>
        <dbReference type="EMBL" id="OGN24000.1"/>
    </source>
</evidence>
<name>A0A1F8GG30_9BACT</name>
<dbReference type="EMBL" id="MGKJ01000014">
    <property type="protein sequence ID" value="OGN24000.1"/>
    <property type="molecule type" value="Genomic_DNA"/>
</dbReference>
<comment type="caution">
    <text evidence="1">The sequence shown here is derived from an EMBL/GenBank/DDBJ whole genome shotgun (WGS) entry which is preliminary data.</text>
</comment>
<gene>
    <name evidence="1" type="ORF">A3A13_02920</name>
</gene>
<accession>A0A1F8GG30</accession>
<evidence type="ECO:0000313" key="2">
    <source>
        <dbReference type="Proteomes" id="UP000178911"/>
    </source>
</evidence>
<dbReference type="AlphaFoldDB" id="A0A1F8GG30"/>
<organism evidence="1 2">
    <name type="scientific">Candidatus Yanofskybacteria bacterium RIFCSPLOWO2_01_FULL_43_22</name>
    <dbReference type="NCBI Taxonomy" id="1802695"/>
    <lineage>
        <taxon>Bacteria</taxon>
        <taxon>Candidatus Yanofskyibacteriota</taxon>
    </lineage>
</organism>